<keyword evidence="1" id="KW-0472">Membrane</keyword>
<gene>
    <name evidence="2" type="ORF">SAMN05444267_102572</name>
</gene>
<dbReference type="AlphaFoldDB" id="A0A1M7DQG4"/>
<name>A0A1M7DQG4_9FLAO</name>
<keyword evidence="3" id="KW-1185">Reference proteome</keyword>
<feature type="transmembrane region" description="Helical" evidence="1">
    <location>
        <begin position="16"/>
        <end position="33"/>
    </location>
</feature>
<keyword evidence="1" id="KW-0812">Transmembrane</keyword>
<dbReference type="Proteomes" id="UP000184364">
    <property type="component" value="Unassembled WGS sequence"/>
</dbReference>
<evidence type="ECO:0000313" key="3">
    <source>
        <dbReference type="Proteomes" id="UP000184364"/>
    </source>
</evidence>
<evidence type="ECO:0000256" key="1">
    <source>
        <dbReference type="SAM" id="Phobius"/>
    </source>
</evidence>
<keyword evidence="1" id="KW-1133">Transmembrane helix</keyword>
<reference evidence="3" key="1">
    <citation type="submission" date="2016-11" db="EMBL/GenBank/DDBJ databases">
        <authorList>
            <person name="Varghese N."/>
            <person name="Submissions S."/>
        </authorList>
    </citation>
    <scope>NUCLEOTIDE SEQUENCE [LARGE SCALE GENOMIC DNA]</scope>
    <source>
        <strain evidence="3">DSM 26899</strain>
    </source>
</reference>
<organism evidence="2 3">
    <name type="scientific">Chryseobacterium polytrichastri</name>
    <dbReference type="NCBI Taxonomy" id="1302687"/>
    <lineage>
        <taxon>Bacteria</taxon>
        <taxon>Pseudomonadati</taxon>
        <taxon>Bacteroidota</taxon>
        <taxon>Flavobacteriia</taxon>
        <taxon>Flavobacteriales</taxon>
        <taxon>Weeksellaceae</taxon>
        <taxon>Chryseobacterium group</taxon>
        <taxon>Chryseobacterium</taxon>
    </lineage>
</organism>
<proteinExistence type="predicted"/>
<accession>A0A1M7DQG4</accession>
<sequence>MIKANTPNQFKSKPNVDWVNMLFFVLLASCFLYDDRQAFIQGVLQGLHDFIR</sequence>
<evidence type="ECO:0000313" key="2">
    <source>
        <dbReference type="EMBL" id="SHL81754.1"/>
    </source>
</evidence>
<dbReference type="PROSITE" id="PS51257">
    <property type="entry name" value="PROKAR_LIPOPROTEIN"/>
    <property type="match status" value="1"/>
</dbReference>
<dbReference type="EMBL" id="FRAV01000025">
    <property type="protein sequence ID" value="SHL81754.1"/>
    <property type="molecule type" value="Genomic_DNA"/>
</dbReference>
<protein>
    <submittedName>
        <fullName evidence="2">Uncharacterized protein</fullName>
    </submittedName>
</protein>